<feature type="domain" description="DHFR" evidence="10">
    <location>
        <begin position="1"/>
        <end position="161"/>
    </location>
</feature>
<dbReference type="Pfam" id="PF00186">
    <property type="entry name" value="DHFR_1"/>
    <property type="match status" value="1"/>
</dbReference>
<dbReference type="GO" id="GO:0046655">
    <property type="term" value="P:folic acid metabolic process"/>
    <property type="evidence" value="ECO:0007669"/>
    <property type="project" value="TreeGrafter"/>
</dbReference>
<evidence type="ECO:0000256" key="8">
    <source>
        <dbReference type="PIRNR" id="PIRNR000194"/>
    </source>
</evidence>
<name>A0A368XAH5_9BACI</name>
<dbReference type="GO" id="GO:0005829">
    <property type="term" value="C:cytosol"/>
    <property type="evidence" value="ECO:0007669"/>
    <property type="project" value="TreeGrafter"/>
</dbReference>
<dbReference type="EC" id="1.5.1.3" evidence="3 8"/>
<organism evidence="11 12">
    <name type="scientific">Saliterribacillus persicus</name>
    <dbReference type="NCBI Taxonomy" id="930114"/>
    <lineage>
        <taxon>Bacteria</taxon>
        <taxon>Bacillati</taxon>
        <taxon>Bacillota</taxon>
        <taxon>Bacilli</taxon>
        <taxon>Bacillales</taxon>
        <taxon>Bacillaceae</taxon>
        <taxon>Saliterribacillus</taxon>
    </lineage>
</organism>
<proteinExistence type="inferred from homology"/>
<dbReference type="GO" id="GO:0070401">
    <property type="term" value="F:NADP+ binding"/>
    <property type="evidence" value="ECO:0007669"/>
    <property type="project" value="UniProtKB-ARBA"/>
</dbReference>
<keyword evidence="12" id="KW-1185">Reference proteome</keyword>
<dbReference type="SUPFAM" id="SSF53597">
    <property type="entry name" value="Dihydrofolate reductase-like"/>
    <property type="match status" value="1"/>
</dbReference>
<dbReference type="GO" id="GO:0006730">
    <property type="term" value="P:one-carbon metabolic process"/>
    <property type="evidence" value="ECO:0007669"/>
    <property type="project" value="UniProtKB-KW"/>
</dbReference>
<accession>A0A368XAH5</accession>
<dbReference type="Proteomes" id="UP000252585">
    <property type="component" value="Unassembled WGS sequence"/>
</dbReference>
<dbReference type="GO" id="GO:0004146">
    <property type="term" value="F:dihydrofolate reductase activity"/>
    <property type="evidence" value="ECO:0007669"/>
    <property type="project" value="UniProtKB-EC"/>
</dbReference>
<dbReference type="PANTHER" id="PTHR48069:SF3">
    <property type="entry name" value="DIHYDROFOLATE REDUCTASE"/>
    <property type="match status" value="1"/>
</dbReference>
<dbReference type="RefSeq" id="WP_114353843.1">
    <property type="nucleotide sequence ID" value="NZ_QPJJ01000012.1"/>
</dbReference>
<keyword evidence="5 8" id="KW-0521">NADP</keyword>
<dbReference type="UniPathway" id="UPA00077">
    <property type="reaction ID" value="UER00158"/>
</dbReference>
<comment type="function">
    <text evidence="7 8">Key enzyme in folate metabolism. Catalyzes an essential reaction for de novo glycine and purine synthesis, and for DNA precursor synthesis.</text>
</comment>
<dbReference type="AlphaFoldDB" id="A0A368XAH5"/>
<dbReference type="EMBL" id="QPJJ01000012">
    <property type="protein sequence ID" value="RCW64963.1"/>
    <property type="molecule type" value="Genomic_DNA"/>
</dbReference>
<dbReference type="PANTHER" id="PTHR48069">
    <property type="entry name" value="DIHYDROFOLATE REDUCTASE"/>
    <property type="match status" value="1"/>
</dbReference>
<evidence type="ECO:0000259" key="10">
    <source>
        <dbReference type="PROSITE" id="PS51330"/>
    </source>
</evidence>
<reference evidence="11 12" key="1">
    <citation type="submission" date="2018-07" db="EMBL/GenBank/DDBJ databases">
        <title>Genomic Encyclopedia of Type Strains, Phase IV (KMG-IV): sequencing the most valuable type-strain genomes for metagenomic binning, comparative biology and taxonomic classification.</title>
        <authorList>
            <person name="Goeker M."/>
        </authorList>
    </citation>
    <scope>NUCLEOTIDE SEQUENCE [LARGE SCALE GENOMIC DNA]</scope>
    <source>
        <strain evidence="11 12">DSM 27696</strain>
    </source>
</reference>
<sequence>MISLLFAMDENRVIGYENGLPWQLPNDLKFFKELTTSQTVIMGRKTFESMNGPLPNRENIVLTQNNQFEAEGCTVIHSIEDVVKWNKENPSKEYFVIGGEEIFKLILPDADRIYMTLIKASFKGDTFFPHFDETKWQLTKETKGEKNERNPYDYFFRQYDHL</sequence>
<comment type="catalytic activity">
    <reaction evidence="8">
        <text>(6S)-5,6,7,8-tetrahydrofolate + NADP(+) = 7,8-dihydrofolate + NADPH + H(+)</text>
        <dbReference type="Rhea" id="RHEA:15009"/>
        <dbReference type="ChEBI" id="CHEBI:15378"/>
        <dbReference type="ChEBI" id="CHEBI:57451"/>
        <dbReference type="ChEBI" id="CHEBI:57453"/>
        <dbReference type="ChEBI" id="CHEBI:57783"/>
        <dbReference type="ChEBI" id="CHEBI:58349"/>
        <dbReference type="EC" id="1.5.1.3"/>
    </reaction>
</comment>
<dbReference type="PIRSF" id="PIRSF000194">
    <property type="entry name" value="DHFR"/>
    <property type="match status" value="1"/>
</dbReference>
<dbReference type="PRINTS" id="PR00070">
    <property type="entry name" value="DHFR"/>
</dbReference>
<dbReference type="PROSITE" id="PS51330">
    <property type="entry name" value="DHFR_2"/>
    <property type="match status" value="1"/>
</dbReference>
<evidence type="ECO:0000256" key="2">
    <source>
        <dbReference type="ARBA" id="ARBA00009539"/>
    </source>
</evidence>
<keyword evidence="4 8" id="KW-0554">One-carbon metabolism</keyword>
<dbReference type="InterPro" id="IPR024072">
    <property type="entry name" value="DHFR-like_dom_sf"/>
</dbReference>
<protein>
    <recommendedName>
        <fullName evidence="3 8">Dihydrofolate reductase</fullName>
        <ecNumber evidence="3 8">1.5.1.3</ecNumber>
    </recommendedName>
</protein>
<dbReference type="GO" id="GO:0046654">
    <property type="term" value="P:tetrahydrofolate biosynthetic process"/>
    <property type="evidence" value="ECO:0007669"/>
    <property type="project" value="UniProtKB-UniPathway"/>
</dbReference>
<gene>
    <name evidence="11" type="ORF">DFR57_112142</name>
</gene>
<dbReference type="FunFam" id="3.40.430.10:FF:000001">
    <property type="entry name" value="Dihydrofolate reductase"/>
    <property type="match status" value="1"/>
</dbReference>
<dbReference type="InterPro" id="IPR001796">
    <property type="entry name" value="DHFR_dom"/>
</dbReference>
<evidence type="ECO:0000256" key="7">
    <source>
        <dbReference type="ARBA" id="ARBA00025067"/>
    </source>
</evidence>
<dbReference type="Gene3D" id="3.40.430.10">
    <property type="entry name" value="Dihydrofolate Reductase, subunit A"/>
    <property type="match status" value="1"/>
</dbReference>
<evidence type="ECO:0000256" key="3">
    <source>
        <dbReference type="ARBA" id="ARBA00012856"/>
    </source>
</evidence>
<evidence type="ECO:0000313" key="11">
    <source>
        <dbReference type="EMBL" id="RCW64963.1"/>
    </source>
</evidence>
<evidence type="ECO:0000313" key="12">
    <source>
        <dbReference type="Proteomes" id="UP000252585"/>
    </source>
</evidence>
<dbReference type="CDD" id="cd00209">
    <property type="entry name" value="DHFR"/>
    <property type="match status" value="1"/>
</dbReference>
<dbReference type="InterPro" id="IPR012259">
    <property type="entry name" value="DHFR"/>
</dbReference>
<evidence type="ECO:0000256" key="6">
    <source>
        <dbReference type="ARBA" id="ARBA00023002"/>
    </source>
</evidence>
<comment type="similarity">
    <text evidence="2 8 9">Belongs to the dihydrofolate reductase family.</text>
</comment>
<evidence type="ECO:0000256" key="9">
    <source>
        <dbReference type="RuleBase" id="RU004474"/>
    </source>
</evidence>
<evidence type="ECO:0000256" key="4">
    <source>
        <dbReference type="ARBA" id="ARBA00022563"/>
    </source>
</evidence>
<keyword evidence="6 8" id="KW-0560">Oxidoreductase</keyword>
<comment type="pathway">
    <text evidence="1 8">Cofactor biosynthesis; tetrahydrofolate biosynthesis; 5,6,7,8-tetrahydrofolate from 7,8-dihydrofolate: step 1/1.</text>
</comment>
<dbReference type="PROSITE" id="PS00075">
    <property type="entry name" value="DHFR_1"/>
    <property type="match status" value="1"/>
</dbReference>
<dbReference type="GO" id="GO:0046452">
    <property type="term" value="P:dihydrofolate metabolic process"/>
    <property type="evidence" value="ECO:0007669"/>
    <property type="project" value="TreeGrafter"/>
</dbReference>
<dbReference type="InterPro" id="IPR017925">
    <property type="entry name" value="DHFR_CS"/>
</dbReference>
<comment type="caution">
    <text evidence="11">The sequence shown here is derived from an EMBL/GenBank/DDBJ whole genome shotgun (WGS) entry which is preliminary data.</text>
</comment>
<dbReference type="OrthoDB" id="9804315at2"/>
<evidence type="ECO:0000256" key="1">
    <source>
        <dbReference type="ARBA" id="ARBA00004903"/>
    </source>
</evidence>
<evidence type="ECO:0000256" key="5">
    <source>
        <dbReference type="ARBA" id="ARBA00022857"/>
    </source>
</evidence>